<protein>
    <submittedName>
        <fullName evidence="1">Uncharacterized protein</fullName>
    </submittedName>
</protein>
<reference evidence="1 2" key="1">
    <citation type="journal article" date="2015" name="Geomicrobiol. J.">
        <title>Caldisalinibacter kiritimatiensis gen. nov., sp. nov., a moderately thermohalophilic thiosulfate-reducing bacterium from a hypersaline microbial mat.</title>
        <authorList>
            <person name="Ben Hania W."/>
            <person name="Joseph M."/>
            <person name="Fiebig A."/>
            <person name="Bunk B."/>
            <person name="Klenk H.-P."/>
            <person name="Fardeau M.-L."/>
            <person name="Spring S."/>
        </authorList>
    </citation>
    <scope>NUCLEOTIDE SEQUENCE [LARGE SCALE GENOMIC DNA]</scope>
    <source>
        <strain evidence="1 2">L21-TH-D2</strain>
    </source>
</reference>
<proteinExistence type="predicted"/>
<accession>R1CH60</accession>
<name>R1CH60_9FIRM</name>
<dbReference type="Proteomes" id="UP000013378">
    <property type="component" value="Unassembled WGS sequence"/>
</dbReference>
<sequence>MIRIVISKKIYFYVKIDELIEALADLSNEYVTLKEAIDIIIKI</sequence>
<evidence type="ECO:0000313" key="2">
    <source>
        <dbReference type="Proteomes" id="UP000013378"/>
    </source>
</evidence>
<dbReference type="AlphaFoldDB" id="R1CH60"/>
<evidence type="ECO:0000313" key="1">
    <source>
        <dbReference type="EMBL" id="EOD01630.1"/>
    </source>
</evidence>
<comment type="caution">
    <text evidence="1">The sequence shown here is derived from an EMBL/GenBank/DDBJ whole genome shotgun (WGS) entry which is preliminary data.</text>
</comment>
<keyword evidence="2" id="KW-1185">Reference proteome</keyword>
<dbReference type="EMBL" id="ARZA01000043">
    <property type="protein sequence ID" value="EOD01630.1"/>
    <property type="molecule type" value="Genomic_DNA"/>
</dbReference>
<organism evidence="1 2">
    <name type="scientific">Caldisalinibacter kiritimatiensis</name>
    <dbReference type="NCBI Taxonomy" id="1304284"/>
    <lineage>
        <taxon>Bacteria</taxon>
        <taxon>Bacillati</taxon>
        <taxon>Bacillota</taxon>
        <taxon>Tissierellia</taxon>
        <taxon>Tissierellales</taxon>
        <taxon>Thermohalobacteraceae</taxon>
        <taxon>Caldisalinibacter</taxon>
    </lineage>
</organism>
<gene>
    <name evidence="1" type="ORF">L21TH_0292</name>
</gene>
<dbReference type="RefSeq" id="WP_006307280.1">
    <property type="nucleotide sequence ID" value="NZ_ARZA01000043.1"/>
</dbReference>